<feature type="region of interest" description="Disordered" evidence="1">
    <location>
        <begin position="392"/>
        <end position="440"/>
    </location>
</feature>
<dbReference type="EMBL" id="CAJNRD030001117">
    <property type="protein sequence ID" value="CAG5079603.1"/>
    <property type="molecule type" value="Genomic_DNA"/>
</dbReference>
<proteinExistence type="predicted"/>
<feature type="compositionally biased region" description="Basic residues" evidence="1">
    <location>
        <begin position="417"/>
        <end position="431"/>
    </location>
</feature>
<gene>
    <name evidence="2" type="ORF">HICCMSTLAB_LOCUS3053</name>
</gene>
<feature type="compositionally biased region" description="Basic and acidic residues" evidence="1">
    <location>
        <begin position="480"/>
        <end position="490"/>
    </location>
</feature>
<feature type="compositionally biased region" description="Polar residues" evidence="1">
    <location>
        <begin position="338"/>
        <end position="350"/>
    </location>
</feature>
<name>A0A8J2H7H8_COTCN</name>
<sequence>MYEDIQELASGKLRADETLKRGILLANHTECKSQGGAPFIIQIASVAGEQYLSVLNDLSHPIVLGMDFALQFGVIIDSKTRTWRFSGSPEFYPFELVSCKERSSDCAEITSEQDQDSQEFLRGENPENFPDWRIVDDRLNYHRPDPLKSIVRDDTAWKLVLKDSESELGDLDLDQDEWKQRVSRLDELRHKIENKMQRESERQARYYNQDRSIPEVQVGDKVFYPNRKLSSKAQGYSASLGNKYLGPATISRVVSPLVVELMERQGRRSRGVGRAEMMRRCASRREVPRFGRAYGVARRATRAQSGSFQIGILSEPPAGRVRAPSRSAFDRLGPVISPSRSSAPGMTEQSGGRLPFRDLAITLHVDSEQAAGLPDPRPSVQLACPGLIATEAPEINKNSPPATLESTVEPVAEAPKRRTKEQKRRQYRKQKLRELLDRPDASPERLKNLCRHLTGSSTAARRYLSGNQPSHFHPENSTTEELRPEKRQLEVLESVPEIADQQEEARGLPILPEAEYSPPRPRVEGLAEANVQGVRPEVSGNQVQQVQKKKRKNRRKNKERGPD</sequence>
<accession>A0A8J2H7H8</accession>
<evidence type="ECO:0000256" key="1">
    <source>
        <dbReference type="SAM" id="MobiDB-lite"/>
    </source>
</evidence>
<protein>
    <submittedName>
        <fullName evidence="2">Uncharacterized protein</fullName>
    </submittedName>
</protein>
<dbReference type="Proteomes" id="UP000786811">
    <property type="component" value="Unassembled WGS sequence"/>
</dbReference>
<comment type="caution">
    <text evidence="2">The sequence shown here is derived from an EMBL/GenBank/DDBJ whole genome shotgun (WGS) entry which is preliminary data.</text>
</comment>
<reference evidence="2" key="1">
    <citation type="submission" date="2021-04" db="EMBL/GenBank/DDBJ databases">
        <authorList>
            <person name="Chebbi M.A.C M."/>
        </authorList>
    </citation>
    <scope>NUCLEOTIDE SEQUENCE</scope>
</reference>
<feature type="region of interest" description="Disordered" evidence="1">
    <location>
        <begin position="464"/>
        <end position="563"/>
    </location>
</feature>
<evidence type="ECO:0000313" key="2">
    <source>
        <dbReference type="EMBL" id="CAG5079603.1"/>
    </source>
</evidence>
<organism evidence="2 3">
    <name type="scientific">Cotesia congregata</name>
    <name type="common">Parasitoid wasp</name>
    <name type="synonym">Apanteles congregatus</name>
    <dbReference type="NCBI Taxonomy" id="51543"/>
    <lineage>
        <taxon>Eukaryota</taxon>
        <taxon>Metazoa</taxon>
        <taxon>Ecdysozoa</taxon>
        <taxon>Arthropoda</taxon>
        <taxon>Hexapoda</taxon>
        <taxon>Insecta</taxon>
        <taxon>Pterygota</taxon>
        <taxon>Neoptera</taxon>
        <taxon>Endopterygota</taxon>
        <taxon>Hymenoptera</taxon>
        <taxon>Apocrita</taxon>
        <taxon>Ichneumonoidea</taxon>
        <taxon>Braconidae</taxon>
        <taxon>Microgastrinae</taxon>
        <taxon>Cotesia</taxon>
    </lineage>
</organism>
<evidence type="ECO:0000313" key="3">
    <source>
        <dbReference type="Proteomes" id="UP000786811"/>
    </source>
</evidence>
<dbReference type="OrthoDB" id="7701485at2759"/>
<feature type="compositionally biased region" description="Polar residues" evidence="1">
    <location>
        <begin position="464"/>
        <end position="479"/>
    </location>
</feature>
<feature type="region of interest" description="Disordered" evidence="1">
    <location>
        <begin position="330"/>
        <end position="352"/>
    </location>
</feature>
<keyword evidence="3" id="KW-1185">Reference proteome</keyword>
<feature type="compositionally biased region" description="Polar residues" evidence="1">
    <location>
        <begin position="396"/>
        <end position="406"/>
    </location>
</feature>
<feature type="compositionally biased region" description="Basic residues" evidence="1">
    <location>
        <begin position="547"/>
        <end position="563"/>
    </location>
</feature>
<dbReference type="AlphaFoldDB" id="A0A8J2H7H8"/>